<dbReference type="InterPro" id="IPR011701">
    <property type="entry name" value="MFS"/>
</dbReference>
<dbReference type="Gene3D" id="1.20.1250.20">
    <property type="entry name" value="MFS general substrate transporter like domains"/>
    <property type="match status" value="2"/>
</dbReference>
<keyword evidence="9" id="KW-1185">Reference proteome</keyword>
<evidence type="ECO:0000256" key="3">
    <source>
        <dbReference type="ARBA" id="ARBA00022692"/>
    </source>
</evidence>
<keyword evidence="5 6" id="KW-0472">Membrane</keyword>
<dbReference type="EMBL" id="JOWA01000114">
    <property type="protein sequence ID" value="KEZ40850.1"/>
    <property type="molecule type" value="Genomic_DNA"/>
</dbReference>
<dbReference type="SUPFAM" id="SSF103473">
    <property type="entry name" value="MFS general substrate transporter"/>
    <property type="match status" value="1"/>
</dbReference>
<feature type="transmembrane region" description="Helical" evidence="6">
    <location>
        <begin position="359"/>
        <end position="379"/>
    </location>
</feature>
<keyword evidence="4 6" id="KW-1133">Transmembrane helix</keyword>
<dbReference type="GeneID" id="27727033"/>
<protein>
    <recommendedName>
        <fullName evidence="7">Major facilitator superfamily (MFS) profile domain-containing protein</fullName>
    </recommendedName>
</protein>
<dbReference type="PROSITE" id="PS50850">
    <property type="entry name" value="MFS"/>
    <property type="match status" value="1"/>
</dbReference>
<feature type="transmembrane region" description="Helical" evidence="6">
    <location>
        <begin position="199"/>
        <end position="221"/>
    </location>
</feature>
<evidence type="ECO:0000256" key="4">
    <source>
        <dbReference type="ARBA" id="ARBA00022989"/>
    </source>
</evidence>
<comment type="caution">
    <text evidence="8">The sequence shown here is derived from an EMBL/GenBank/DDBJ whole genome shotgun (WGS) entry which is preliminary data.</text>
</comment>
<dbReference type="GO" id="GO:0022857">
    <property type="term" value="F:transmembrane transporter activity"/>
    <property type="evidence" value="ECO:0007669"/>
    <property type="project" value="InterPro"/>
</dbReference>
<accession>A0A084G0I8</accession>
<organism evidence="8 9">
    <name type="scientific">Pseudallescheria apiosperma</name>
    <name type="common">Scedosporium apiospermum</name>
    <dbReference type="NCBI Taxonomy" id="563466"/>
    <lineage>
        <taxon>Eukaryota</taxon>
        <taxon>Fungi</taxon>
        <taxon>Dikarya</taxon>
        <taxon>Ascomycota</taxon>
        <taxon>Pezizomycotina</taxon>
        <taxon>Sordariomycetes</taxon>
        <taxon>Hypocreomycetidae</taxon>
        <taxon>Microascales</taxon>
        <taxon>Microascaceae</taxon>
        <taxon>Scedosporium</taxon>
    </lineage>
</organism>
<dbReference type="Pfam" id="PF07690">
    <property type="entry name" value="MFS_1"/>
    <property type="match status" value="1"/>
</dbReference>
<dbReference type="OMA" id="MIFCAPL"/>
<feature type="transmembrane region" description="Helical" evidence="6">
    <location>
        <begin position="33"/>
        <end position="53"/>
    </location>
</feature>
<keyword evidence="3 6" id="KW-0812">Transmembrane</keyword>
<dbReference type="HOGENOM" id="CLU_001265_0_1_1"/>
<evidence type="ECO:0000313" key="8">
    <source>
        <dbReference type="EMBL" id="KEZ40850.1"/>
    </source>
</evidence>
<dbReference type="FunFam" id="1.20.1250.20:FF:000013">
    <property type="entry name" value="MFS general substrate transporter"/>
    <property type="match status" value="1"/>
</dbReference>
<feature type="transmembrane region" description="Helical" evidence="6">
    <location>
        <begin position="131"/>
        <end position="150"/>
    </location>
</feature>
<evidence type="ECO:0000256" key="5">
    <source>
        <dbReference type="ARBA" id="ARBA00023136"/>
    </source>
</evidence>
<dbReference type="InterPro" id="IPR036259">
    <property type="entry name" value="MFS_trans_sf"/>
</dbReference>
<sequence>MKGYDYNICLSIFYVSYIIFEVPLTAVCKWIGPGWFIPACCFGFGVTTICTAFVQDFGALCGVRFLLGLFESAMLPANAYYLSRWYRRSELTFRLSLFIMAASLSGAFGGLLASAILRLSNFGSIRSWKMIFAIEGIATAVIGFLAFFAMTDRPETAIFLSREEKELAIERIKSERIGTTELIDSFNKAKFLRGVLNPVGLATSVIFLLDTITVHGISFFLPTIVQTIFPGRSVVSQQLLTVPPYAVGTVMCVAISFLSWKFDNRGAFLIFCAPFGVIGYAMFLATSNSRVRYGATFLPVCGIYAYGALTNSHVSANVVSDTARSSAIATNVFFSNLGGLISTWAFLPTDAPLFRIGNGLNLAAQSSIFAIAVAMYLWILADNKKRERRNAEEELTGLTVEQVQDLDWKHPGFRWHN</sequence>
<evidence type="ECO:0000259" key="7">
    <source>
        <dbReference type="PROSITE" id="PS50850"/>
    </source>
</evidence>
<dbReference type="AlphaFoldDB" id="A0A084G0I8"/>
<dbReference type="PANTHER" id="PTHR43791">
    <property type="entry name" value="PERMEASE-RELATED"/>
    <property type="match status" value="1"/>
</dbReference>
<proteinExistence type="predicted"/>
<dbReference type="VEuPathDB" id="FungiDB:SAPIO_CDS7961"/>
<comment type="subcellular location">
    <subcellularLocation>
        <location evidence="1">Membrane</location>
        <topology evidence="1">Multi-pass membrane protein</topology>
    </subcellularLocation>
</comment>
<reference evidence="8 9" key="1">
    <citation type="journal article" date="2014" name="Genome Announc.">
        <title>Draft genome sequence of the pathogenic fungus Scedosporium apiospermum.</title>
        <authorList>
            <person name="Vandeputte P."/>
            <person name="Ghamrawi S."/>
            <person name="Rechenmann M."/>
            <person name="Iltis A."/>
            <person name="Giraud S."/>
            <person name="Fleury M."/>
            <person name="Thornton C."/>
            <person name="Delhaes L."/>
            <person name="Meyer W."/>
            <person name="Papon N."/>
            <person name="Bouchara J.P."/>
        </authorList>
    </citation>
    <scope>NUCLEOTIDE SEQUENCE [LARGE SCALE GENOMIC DNA]</scope>
    <source>
        <strain evidence="8 9">IHEM 14462</strain>
    </source>
</reference>
<dbReference type="InterPro" id="IPR020846">
    <property type="entry name" value="MFS_dom"/>
</dbReference>
<feature type="transmembrane region" description="Helical" evidence="6">
    <location>
        <begin position="95"/>
        <end position="119"/>
    </location>
</feature>
<dbReference type="Proteomes" id="UP000028545">
    <property type="component" value="Unassembled WGS sequence"/>
</dbReference>
<dbReference type="RefSeq" id="XP_016640649.1">
    <property type="nucleotide sequence ID" value="XM_016789712.1"/>
</dbReference>
<feature type="domain" description="Major facilitator superfamily (MFS) profile" evidence="7">
    <location>
        <begin position="1"/>
        <end position="384"/>
    </location>
</feature>
<name>A0A084G0I8_PSEDA</name>
<gene>
    <name evidence="8" type="ORF">SAPIO_CDS7961</name>
</gene>
<dbReference type="KEGG" id="sapo:SAPIO_CDS7961"/>
<dbReference type="OrthoDB" id="2985014at2759"/>
<feature type="transmembrane region" description="Helical" evidence="6">
    <location>
        <begin position="328"/>
        <end position="347"/>
    </location>
</feature>
<dbReference type="PANTHER" id="PTHR43791:SF48">
    <property type="entry name" value="TRANSPORTER, PUTATIVE (AFU_ORTHOLOGUE AFUA_4G01000)-RELATED"/>
    <property type="match status" value="1"/>
</dbReference>
<evidence type="ECO:0000256" key="6">
    <source>
        <dbReference type="SAM" id="Phobius"/>
    </source>
</evidence>
<feature type="transmembrane region" description="Helical" evidence="6">
    <location>
        <begin position="65"/>
        <end position="83"/>
    </location>
</feature>
<feature type="transmembrane region" description="Helical" evidence="6">
    <location>
        <begin position="242"/>
        <end position="260"/>
    </location>
</feature>
<feature type="transmembrane region" description="Helical" evidence="6">
    <location>
        <begin position="7"/>
        <end position="27"/>
    </location>
</feature>
<evidence type="ECO:0000313" key="9">
    <source>
        <dbReference type="Proteomes" id="UP000028545"/>
    </source>
</evidence>
<dbReference type="GO" id="GO:0016020">
    <property type="term" value="C:membrane"/>
    <property type="evidence" value="ECO:0007669"/>
    <property type="project" value="UniProtKB-SubCell"/>
</dbReference>
<evidence type="ECO:0000256" key="1">
    <source>
        <dbReference type="ARBA" id="ARBA00004141"/>
    </source>
</evidence>
<feature type="transmembrane region" description="Helical" evidence="6">
    <location>
        <begin position="266"/>
        <end position="285"/>
    </location>
</feature>
<evidence type="ECO:0000256" key="2">
    <source>
        <dbReference type="ARBA" id="ARBA00022448"/>
    </source>
</evidence>
<keyword evidence="2" id="KW-0813">Transport</keyword>